<dbReference type="EMBL" id="CP163441">
    <property type="protein sequence ID" value="XDQ40824.1"/>
    <property type="molecule type" value="Genomic_DNA"/>
</dbReference>
<reference evidence="2" key="1">
    <citation type="submission" date="2024-07" db="EMBL/GenBank/DDBJ databases">
        <authorList>
            <person name="Yu S.T."/>
        </authorList>
    </citation>
    <scope>NUCLEOTIDE SEQUENCE</scope>
    <source>
        <strain evidence="2">R39</strain>
    </source>
</reference>
<protein>
    <recommendedName>
        <fullName evidence="3">DUF4365 domain-containing protein</fullName>
    </recommendedName>
</protein>
<dbReference type="AlphaFoldDB" id="A0AB39QDU9"/>
<evidence type="ECO:0000313" key="2">
    <source>
        <dbReference type="EMBL" id="XDQ40824.1"/>
    </source>
</evidence>
<proteinExistence type="predicted"/>
<name>A0AB39QDU9_9ACTN</name>
<gene>
    <name evidence="2" type="ORF">AB5J52_00130</name>
</gene>
<organism evidence="2">
    <name type="scientific">Streptomyces sp. R39</name>
    <dbReference type="NCBI Taxonomy" id="3238631"/>
    <lineage>
        <taxon>Bacteria</taxon>
        <taxon>Bacillati</taxon>
        <taxon>Actinomycetota</taxon>
        <taxon>Actinomycetes</taxon>
        <taxon>Kitasatosporales</taxon>
        <taxon>Streptomycetaceae</taxon>
        <taxon>Streptomyces</taxon>
    </lineage>
</organism>
<sequence length="237" mass="25659">MTAPLRPGSPTDPDELPVYVQPVDDTGMPLARPRPADYSFDHLLLRERFALLAAGELAHRHVAEPIAWNGPDLTAWDLSGLTVVVQFKSGWGSTSPTGSPDHRLLPSAGAMRDTSALALWTYVSPLAADRSGRELQLPLTAADLWDPDQWAGLHRARRAVTLLGARGADAWLGALGRNPEQLVTSDRARSRALGPPHSPTPPMTSTDSLRLIHPAIKNPSTITTFRTITELALQRAL</sequence>
<evidence type="ECO:0008006" key="3">
    <source>
        <dbReference type="Google" id="ProtNLM"/>
    </source>
</evidence>
<dbReference type="RefSeq" id="WP_369220585.1">
    <property type="nucleotide sequence ID" value="NZ_CP163441.1"/>
</dbReference>
<evidence type="ECO:0000256" key="1">
    <source>
        <dbReference type="SAM" id="MobiDB-lite"/>
    </source>
</evidence>
<feature type="region of interest" description="Disordered" evidence="1">
    <location>
        <begin position="183"/>
        <end position="207"/>
    </location>
</feature>
<accession>A0AB39QDU9</accession>